<evidence type="ECO:0000313" key="3">
    <source>
        <dbReference type="Proteomes" id="UP000326041"/>
    </source>
</evidence>
<name>A0ABX6AP71_9ACTN</name>
<proteinExistence type="predicted"/>
<dbReference type="EMBL" id="CP023697">
    <property type="protein sequence ID" value="QEV04520.1"/>
    <property type="molecule type" value="Genomic_DNA"/>
</dbReference>
<evidence type="ECO:0000256" key="1">
    <source>
        <dbReference type="SAM" id="MobiDB-lite"/>
    </source>
</evidence>
<dbReference type="Proteomes" id="UP000326041">
    <property type="component" value="Chromosome"/>
</dbReference>
<reference evidence="2 3" key="1">
    <citation type="submission" date="2017-09" db="EMBL/GenBank/DDBJ databases">
        <authorList>
            <person name="Lee N."/>
            <person name="Cho B.-K."/>
        </authorList>
    </citation>
    <scope>NUCLEOTIDE SEQUENCE [LARGE SCALE GENOMIC DNA]</scope>
    <source>
        <strain evidence="2 3">ATCC 13879</strain>
    </source>
</reference>
<feature type="region of interest" description="Disordered" evidence="1">
    <location>
        <begin position="54"/>
        <end position="88"/>
    </location>
</feature>
<dbReference type="InterPro" id="IPR009057">
    <property type="entry name" value="Homeodomain-like_sf"/>
</dbReference>
<dbReference type="SUPFAM" id="SSF46689">
    <property type="entry name" value="Homeodomain-like"/>
    <property type="match status" value="1"/>
</dbReference>
<gene>
    <name evidence="2" type="ORF">CP972_00935</name>
</gene>
<sequence>MRYPQGGGLTVERRTFRERIRMEAAEVFATGQDNATVTKELRVSVRSVQRWRRSWQEGGRQTLHSKGSAARPKRHVDHKRGDRRSFTWTDASLQPDSLSRHYADKLSKRQG</sequence>
<dbReference type="Pfam" id="PF13384">
    <property type="entry name" value="HTH_23"/>
    <property type="match status" value="1"/>
</dbReference>
<keyword evidence="3" id="KW-1185">Reference proteome</keyword>
<organism evidence="2 3">
    <name type="scientific">Streptomyces prasinus</name>
    <dbReference type="NCBI Taxonomy" id="67345"/>
    <lineage>
        <taxon>Bacteria</taxon>
        <taxon>Bacillati</taxon>
        <taxon>Actinomycetota</taxon>
        <taxon>Actinomycetes</taxon>
        <taxon>Kitasatosporales</taxon>
        <taxon>Streptomycetaceae</taxon>
        <taxon>Streptomyces</taxon>
    </lineage>
</organism>
<protein>
    <submittedName>
        <fullName evidence="2">Helix-turn-helix domain-containing protein</fullName>
    </submittedName>
</protein>
<dbReference type="RefSeq" id="WP_055605662.1">
    <property type="nucleotide sequence ID" value="NZ_JBHXWD010000024.1"/>
</dbReference>
<evidence type="ECO:0000313" key="2">
    <source>
        <dbReference type="EMBL" id="QEV04520.1"/>
    </source>
</evidence>
<accession>A0ABX6AP71</accession>